<sequence>MSVYDPEPFFLKWVEIQKSNKSHFFQLQHSTNPFIPDVMEFSSAIGTTRASNELPFPEGKWHCQNMKRKTSSKSCLENSPINPPFPRTSRGKSLAVGLDWGFEKNR</sequence>
<name>A0AAV4TYV7_CAEEX</name>
<evidence type="ECO:0000256" key="1">
    <source>
        <dbReference type="SAM" id="MobiDB-lite"/>
    </source>
</evidence>
<accession>A0AAV4TYV7</accession>
<protein>
    <submittedName>
        <fullName evidence="2">Uncharacterized protein</fullName>
    </submittedName>
</protein>
<reference evidence="2 3" key="1">
    <citation type="submission" date="2021-06" db="EMBL/GenBank/DDBJ databases">
        <title>Caerostris extrusa draft genome.</title>
        <authorList>
            <person name="Kono N."/>
            <person name="Arakawa K."/>
        </authorList>
    </citation>
    <scope>NUCLEOTIDE SEQUENCE [LARGE SCALE GENOMIC DNA]</scope>
</reference>
<evidence type="ECO:0000313" key="3">
    <source>
        <dbReference type="Proteomes" id="UP001054945"/>
    </source>
</evidence>
<feature type="region of interest" description="Disordered" evidence="1">
    <location>
        <begin position="72"/>
        <end position="91"/>
    </location>
</feature>
<comment type="caution">
    <text evidence="2">The sequence shown here is derived from an EMBL/GenBank/DDBJ whole genome shotgun (WGS) entry which is preliminary data.</text>
</comment>
<proteinExistence type="predicted"/>
<organism evidence="2 3">
    <name type="scientific">Caerostris extrusa</name>
    <name type="common">Bark spider</name>
    <name type="synonym">Caerostris bankana</name>
    <dbReference type="NCBI Taxonomy" id="172846"/>
    <lineage>
        <taxon>Eukaryota</taxon>
        <taxon>Metazoa</taxon>
        <taxon>Ecdysozoa</taxon>
        <taxon>Arthropoda</taxon>
        <taxon>Chelicerata</taxon>
        <taxon>Arachnida</taxon>
        <taxon>Araneae</taxon>
        <taxon>Araneomorphae</taxon>
        <taxon>Entelegynae</taxon>
        <taxon>Araneoidea</taxon>
        <taxon>Araneidae</taxon>
        <taxon>Caerostris</taxon>
    </lineage>
</organism>
<dbReference type="AlphaFoldDB" id="A0AAV4TYV7"/>
<keyword evidence="3" id="KW-1185">Reference proteome</keyword>
<evidence type="ECO:0000313" key="2">
    <source>
        <dbReference type="EMBL" id="GIY50357.1"/>
    </source>
</evidence>
<dbReference type="EMBL" id="BPLR01011972">
    <property type="protein sequence ID" value="GIY50357.1"/>
    <property type="molecule type" value="Genomic_DNA"/>
</dbReference>
<gene>
    <name evidence="2" type="ORF">CEXT_518451</name>
</gene>
<dbReference type="Proteomes" id="UP001054945">
    <property type="component" value="Unassembled WGS sequence"/>
</dbReference>